<proteinExistence type="predicted"/>
<protein>
    <recommendedName>
        <fullName evidence="4">Lipoprotein</fullName>
    </recommendedName>
</protein>
<evidence type="ECO:0000256" key="1">
    <source>
        <dbReference type="SAM" id="SignalP"/>
    </source>
</evidence>
<gene>
    <name evidence="2" type="ORF">GCM10022223_08000</name>
</gene>
<feature type="signal peptide" evidence="1">
    <location>
        <begin position="1"/>
        <end position="23"/>
    </location>
</feature>
<evidence type="ECO:0000313" key="2">
    <source>
        <dbReference type="EMBL" id="GAA3595277.1"/>
    </source>
</evidence>
<dbReference type="RefSeq" id="WP_231484322.1">
    <property type="nucleotide sequence ID" value="NZ_BAAAZO010000001.1"/>
</dbReference>
<name>A0ABP6YZX7_9ACTN</name>
<dbReference type="EMBL" id="BAAAZO010000001">
    <property type="protein sequence ID" value="GAA3595277.1"/>
    <property type="molecule type" value="Genomic_DNA"/>
</dbReference>
<organism evidence="2 3">
    <name type="scientific">Kineosporia mesophila</name>
    <dbReference type="NCBI Taxonomy" id="566012"/>
    <lineage>
        <taxon>Bacteria</taxon>
        <taxon>Bacillati</taxon>
        <taxon>Actinomycetota</taxon>
        <taxon>Actinomycetes</taxon>
        <taxon>Kineosporiales</taxon>
        <taxon>Kineosporiaceae</taxon>
        <taxon>Kineosporia</taxon>
    </lineage>
</organism>
<keyword evidence="3" id="KW-1185">Reference proteome</keyword>
<dbReference type="Proteomes" id="UP001501074">
    <property type="component" value="Unassembled WGS sequence"/>
</dbReference>
<dbReference type="PROSITE" id="PS51257">
    <property type="entry name" value="PROKAR_LIPOPROTEIN"/>
    <property type="match status" value="1"/>
</dbReference>
<comment type="caution">
    <text evidence="2">The sequence shown here is derived from an EMBL/GenBank/DDBJ whole genome shotgun (WGS) entry which is preliminary data.</text>
</comment>
<sequence length="144" mass="14819">MFRGVRKTVLVLAAAPLMGLVLAGCGGSSGDESKSAATTTTDAVNTETAVPTATTSGQRFDITAVMVCDAVQSALDSAAQAKPEDVQKGLVTSLETAFRGSKTPRATIKTVKVDKLMDSGCPGLRVKALTAAKMSTMAMLKDLH</sequence>
<feature type="chain" id="PRO_5046736487" description="Lipoprotein" evidence="1">
    <location>
        <begin position="24"/>
        <end position="144"/>
    </location>
</feature>
<keyword evidence="1" id="KW-0732">Signal</keyword>
<reference evidence="3" key="1">
    <citation type="journal article" date="2019" name="Int. J. Syst. Evol. Microbiol.">
        <title>The Global Catalogue of Microorganisms (GCM) 10K type strain sequencing project: providing services to taxonomists for standard genome sequencing and annotation.</title>
        <authorList>
            <consortium name="The Broad Institute Genomics Platform"/>
            <consortium name="The Broad Institute Genome Sequencing Center for Infectious Disease"/>
            <person name="Wu L."/>
            <person name="Ma J."/>
        </authorList>
    </citation>
    <scope>NUCLEOTIDE SEQUENCE [LARGE SCALE GENOMIC DNA]</scope>
    <source>
        <strain evidence="3">JCM 16902</strain>
    </source>
</reference>
<evidence type="ECO:0008006" key="4">
    <source>
        <dbReference type="Google" id="ProtNLM"/>
    </source>
</evidence>
<accession>A0ABP6YZX7</accession>
<evidence type="ECO:0000313" key="3">
    <source>
        <dbReference type="Proteomes" id="UP001501074"/>
    </source>
</evidence>